<proteinExistence type="predicted"/>
<organism evidence="9">
    <name type="scientific">Gemmata sp. Wa1-1</name>
    <dbReference type="NCBI Taxonomy" id="235140"/>
    <lineage>
        <taxon>Bacteria</taxon>
        <taxon>Pseudomonadati</taxon>
        <taxon>Planctomycetota</taxon>
        <taxon>Planctomycetia</taxon>
        <taxon>Gemmatales</taxon>
        <taxon>Gemmataceae</taxon>
        <taxon>Gemmata</taxon>
    </lineage>
</organism>
<dbReference type="AlphaFoldDB" id="Q5EUG1"/>
<accession>Q5EUG1</accession>
<feature type="compositionally biased region" description="Low complexity" evidence="7">
    <location>
        <begin position="7"/>
        <end position="38"/>
    </location>
</feature>
<dbReference type="GO" id="GO:0005524">
    <property type="term" value="F:ATP binding"/>
    <property type="evidence" value="ECO:0007669"/>
    <property type="project" value="UniProtKB-UniRule"/>
</dbReference>
<keyword evidence="4 6" id="KW-0067">ATP-binding</keyword>
<keyword evidence="5" id="KW-0802">TPR repeat</keyword>
<dbReference type="PANTHER" id="PTHR43289">
    <property type="entry name" value="MITOGEN-ACTIVATED PROTEIN KINASE KINASE KINASE 20-RELATED"/>
    <property type="match status" value="1"/>
</dbReference>
<dbReference type="Gene3D" id="3.30.200.20">
    <property type="entry name" value="Phosphorylase Kinase, domain 1"/>
    <property type="match status" value="1"/>
</dbReference>
<feature type="domain" description="Protein kinase" evidence="8">
    <location>
        <begin position="57"/>
        <end position="352"/>
    </location>
</feature>
<evidence type="ECO:0000313" key="9">
    <source>
        <dbReference type="EMBL" id="AAX07521.1"/>
    </source>
</evidence>
<feature type="repeat" description="TPR" evidence="5">
    <location>
        <begin position="526"/>
        <end position="559"/>
    </location>
</feature>
<dbReference type="InterPro" id="IPR017441">
    <property type="entry name" value="Protein_kinase_ATP_BS"/>
</dbReference>
<dbReference type="Pfam" id="PF13424">
    <property type="entry name" value="TPR_12"/>
    <property type="match status" value="3"/>
</dbReference>
<dbReference type="SUPFAM" id="SSF56112">
    <property type="entry name" value="Protein kinase-like (PK-like)"/>
    <property type="match status" value="1"/>
</dbReference>
<evidence type="ECO:0000256" key="7">
    <source>
        <dbReference type="SAM" id="MobiDB-lite"/>
    </source>
</evidence>
<name>Q5EUG1_9BACT</name>
<dbReference type="PANTHER" id="PTHR43289:SF6">
    <property type="entry name" value="SERINE_THREONINE-PROTEIN KINASE NEKL-3"/>
    <property type="match status" value="1"/>
</dbReference>
<keyword evidence="2 6" id="KW-0547">Nucleotide-binding</keyword>
<dbReference type="InterPro" id="IPR019734">
    <property type="entry name" value="TPR_rpt"/>
</dbReference>
<feature type="compositionally biased region" description="Basic and acidic residues" evidence="7">
    <location>
        <begin position="423"/>
        <end position="453"/>
    </location>
</feature>
<dbReference type="Gene3D" id="1.10.510.10">
    <property type="entry name" value="Transferase(Phosphotransferase) domain 1"/>
    <property type="match status" value="1"/>
</dbReference>
<feature type="region of interest" description="Disordered" evidence="7">
    <location>
        <begin position="287"/>
        <end position="308"/>
    </location>
</feature>
<evidence type="ECO:0000259" key="8">
    <source>
        <dbReference type="PROSITE" id="PS50011"/>
    </source>
</evidence>
<protein>
    <submittedName>
        <fullName evidence="9">Putative serine/threonine protein kinase</fullName>
    </submittedName>
</protein>
<dbReference type="PROSITE" id="PS50005">
    <property type="entry name" value="TPR"/>
    <property type="match status" value="1"/>
</dbReference>
<evidence type="ECO:0000256" key="6">
    <source>
        <dbReference type="PROSITE-ProRule" id="PRU10141"/>
    </source>
</evidence>
<evidence type="ECO:0000256" key="1">
    <source>
        <dbReference type="ARBA" id="ARBA00022679"/>
    </source>
</evidence>
<dbReference type="Pfam" id="PF00069">
    <property type="entry name" value="Pkinase"/>
    <property type="match status" value="1"/>
</dbReference>
<keyword evidence="9" id="KW-0723">Serine/threonine-protein kinase</keyword>
<dbReference type="PROSITE" id="PS00107">
    <property type="entry name" value="PROTEIN_KINASE_ATP"/>
    <property type="match status" value="1"/>
</dbReference>
<evidence type="ECO:0000256" key="3">
    <source>
        <dbReference type="ARBA" id="ARBA00022777"/>
    </source>
</evidence>
<dbReference type="InterPro" id="IPR011990">
    <property type="entry name" value="TPR-like_helical_dom_sf"/>
</dbReference>
<dbReference type="CDD" id="cd14014">
    <property type="entry name" value="STKc_PknB_like"/>
    <property type="match status" value="1"/>
</dbReference>
<feature type="region of interest" description="Disordered" evidence="7">
    <location>
        <begin position="971"/>
        <end position="991"/>
    </location>
</feature>
<evidence type="ECO:0000256" key="5">
    <source>
        <dbReference type="PROSITE-ProRule" id="PRU00339"/>
    </source>
</evidence>
<dbReference type="SMART" id="SM00028">
    <property type="entry name" value="TPR"/>
    <property type="match status" value="5"/>
</dbReference>
<evidence type="ECO:0000256" key="2">
    <source>
        <dbReference type="ARBA" id="ARBA00022741"/>
    </source>
</evidence>
<feature type="region of interest" description="Disordered" evidence="7">
    <location>
        <begin position="416"/>
        <end position="467"/>
    </location>
</feature>
<feature type="binding site" evidence="6">
    <location>
        <position position="87"/>
    </location>
    <ligand>
        <name>ATP</name>
        <dbReference type="ChEBI" id="CHEBI:30616"/>
    </ligand>
</feature>
<dbReference type="InterPro" id="IPR008271">
    <property type="entry name" value="Ser/Thr_kinase_AS"/>
</dbReference>
<feature type="region of interest" description="Disordered" evidence="7">
    <location>
        <begin position="1"/>
        <end position="46"/>
    </location>
</feature>
<keyword evidence="3 9" id="KW-0418">Kinase</keyword>
<keyword evidence="1" id="KW-0808">Transferase</keyword>
<dbReference type="SMART" id="SM00220">
    <property type="entry name" value="S_TKc"/>
    <property type="match status" value="1"/>
</dbReference>
<dbReference type="GO" id="GO:0004674">
    <property type="term" value="F:protein serine/threonine kinase activity"/>
    <property type="evidence" value="ECO:0007669"/>
    <property type="project" value="UniProtKB-KW"/>
</dbReference>
<dbReference type="Gene3D" id="1.25.40.10">
    <property type="entry name" value="Tetratricopeptide repeat domain"/>
    <property type="match status" value="3"/>
</dbReference>
<dbReference type="PROSITE" id="PS50011">
    <property type="entry name" value="PROTEIN_KINASE_DOM"/>
    <property type="match status" value="1"/>
</dbReference>
<dbReference type="SUPFAM" id="SSF48452">
    <property type="entry name" value="TPR-like"/>
    <property type="match status" value="4"/>
</dbReference>
<dbReference type="EMBL" id="AY738494">
    <property type="protein sequence ID" value="AAX07521.1"/>
    <property type="molecule type" value="Genomic_DNA"/>
</dbReference>
<reference evidence="9" key="1">
    <citation type="submission" date="2004-07" db="EMBL/GenBank/DDBJ databases">
        <title>Eukaryotic signature proteins of Prosthecobacter dejongeii and Gemmata Wa1-1.</title>
        <authorList>
            <person name="Staley J.T."/>
            <person name="Bouzek H.K."/>
            <person name="Jenkins C."/>
        </authorList>
    </citation>
    <scope>NUCLEOTIDE SEQUENCE</scope>
    <source>
        <strain evidence="9">Wa1-1</strain>
    </source>
</reference>
<dbReference type="PROSITE" id="PS00108">
    <property type="entry name" value="PROTEIN_KINASE_ST"/>
    <property type="match status" value="1"/>
</dbReference>
<sequence length="991" mass="108921">MGDFLEPSPAAPAAAPAAVGAASAAPPTAPFGAAPAEPSSDFPSEDEHAGAVIAGKYALVEPIGEGGMGSVWRAKQTEPVKRYVAVKLIKAGMDSKQVLARFEAERQALALMDHPNIAKVFDGGLHLHRPYFVMELVKGVPITDYCDTCKLTPKERLELFVQVCQAIQHAHQKGIIHRDIKPTNVLIALYDDKPVVKVIDFGVAKATGGAITEHTIDTGFGGVVGTPQYMSPEQATFNNLDIDTRSDVYALGVLLYELLTGATPFSKPELEKRGLLEILRVVREEEPPRPSTKLSTADALPTLSANRGTEPRKLTGLLRNELDWIVMKALEKDRTRRYETANGFAADVLRYLGGEAVLAHPPSRGYRLRKAYRRYRVEVITSGAFFFVLAAATVVSLIHATRATLAERDALRAERVAATSRDTAQEAQRKEAEQRSEVERQKHSVEQQRDRAVAAEQQATAEGQRAKVSDAESRAVLDFLLNQVLAVARPKALAGGLGVDTTVRAAVDAAELRITESFKNQPLVEASVRDSLGTTYSFLGEFELSLRQYTRALALRQEKLGPDHPDTLMSMTTLATSYLATGKLDQATLMLEQIVQTRQEKLGPDHPDTLMSTHILANAYLATGKFDKALPLLEQFLQKRQAKLGPDHPDTLASMNMLAAAYQSADKLDKAVPLYEQTLQKMRAKLGPDHPSTLMTMNILAAAYLMTDQLPKGLRLGEESLKLTRAKLGPDHPNTLTSVDLLALAYLAAGEFQKGLPLSEEALKLTTAKFGPDHPTTLHKIDDLASAYQDAGQLDLALPLFERAAIGVEKRQFKQEHAQQLISNTIRAYEAAAQHDKAEAWRRKWLAVVKERSGAGSRPYADELAALGSNLLQQTKWADAEPVLRECLTNREKRQPDAWATFNTKSMLGAALLGQQKYAEAELLLLKGYEGLKQREKTIPAEGNTRLPEALDRLIDLYAATNRPEEVAKWRTERAKYPSPREVAPRPREQK</sequence>
<dbReference type="Pfam" id="PF13374">
    <property type="entry name" value="TPR_10"/>
    <property type="match status" value="1"/>
</dbReference>
<dbReference type="InterPro" id="IPR011009">
    <property type="entry name" value="Kinase-like_dom_sf"/>
</dbReference>
<dbReference type="InterPro" id="IPR000719">
    <property type="entry name" value="Prot_kinase_dom"/>
</dbReference>
<reference evidence="9" key="2">
    <citation type="submission" date="2005-02" db="EMBL/GenBank/DDBJ databases">
        <authorList>
            <person name="Campbell J.W."/>
        </authorList>
    </citation>
    <scope>NUCLEOTIDE SEQUENCE</scope>
    <source>
        <strain evidence="9">Wa1-1</strain>
    </source>
</reference>
<evidence type="ECO:0000256" key="4">
    <source>
        <dbReference type="ARBA" id="ARBA00022840"/>
    </source>
</evidence>